<accession>A0AB38ZCQ5</accession>
<reference evidence="1" key="1">
    <citation type="submission" date="2024-01" db="EMBL/GenBank/DDBJ databases">
        <title>Isolation and characterization of novel bacteriophages targeting carbapenem-resistant Acinetobacter baumannii.</title>
        <authorList>
            <person name="Kim J."/>
            <person name="Kim S."/>
            <person name="Choi Y.-J."/>
            <person name="Shin M."/>
        </authorList>
    </citation>
    <scope>NUCLEOTIDE SEQUENCE</scope>
</reference>
<sequence>MFQSISVKSAELIVVRLTEINESGRLDKRWIDPVGYGKKIIPRMIEYIERKIDKANRLNKVIGTNEMKVLLSEENALHTINSIFQQYEVYDK</sequence>
<proteinExistence type="predicted"/>
<dbReference type="EMBL" id="PP174317">
    <property type="protein sequence ID" value="WUV29437.1"/>
    <property type="molecule type" value="Genomic_DNA"/>
</dbReference>
<name>A0AB38ZCQ5_9CAUD</name>
<evidence type="ECO:0000313" key="1">
    <source>
        <dbReference type="EMBL" id="WUV29437.1"/>
    </source>
</evidence>
<protein>
    <submittedName>
        <fullName evidence="1">Uncharacterized protein</fullName>
    </submittedName>
</protein>
<organism evidence="1">
    <name type="scientific">Acinetobacter phage vB_AbaSt_W16</name>
    <dbReference type="NCBI Taxonomy" id="3116434"/>
    <lineage>
        <taxon>Viruses</taxon>
        <taxon>Duplodnaviria</taxon>
        <taxon>Heunggongvirae</taxon>
        <taxon>Uroviricota</taxon>
        <taxon>Caudoviricetes</taxon>
    </lineage>
</organism>